<evidence type="ECO:0000256" key="2">
    <source>
        <dbReference type="ARBA" id="ARBA00022448"/>
    </source>
</evidence>
<dbReference type="AlphaFoldDB" id="A0AAP3XPG9"/>
<keyword evidence="5" id="KW-0067">ATP-binding</keyword>
<dbReference type="PANTHER" id="PTHR15184">
    <property type="entry name" value="ATP SYNTHASE"/>
    <property type="match status" value="1"/>
</dbReference>
<dbReference type="SMART" id="SM00382">
    <property type="entry name" value="AAA"/>
    <property type="match status" value="1"/>
</dbReference>
<comment type="subcellular location">
    <subcellularLocation>
        <location evidence="1">Cytoplasm</location>
    </subcellularLocation>
</comment>
<comment type="caution">
    <text evidence="10">The sequence shown here is derived from an EMBL/GenBank/DDBJ whole genome shotgun (WGS) entry which is preliminary data.</text>
</comment>
<proteinExistence type="predicted"/>
<evidence type="ECO:0000256" key="6">
    <source>
        <dbReference type="ARBA" id="ARBA00022927"/>
    </source>
</evidence>
<evidence type="ECO:0000256" key="1">
    <source>
        <dbReference type="ARBA" id="ARBA00004496"/>
    </source>
</evidence>
<dbReference type="GO" id="GO:0046933">
    <property type="term" value="F:proton-transporting ATP synthase activity, rotational mechanism"/>
    <property type="evidence" value="ECO:0007669"/>
    <property type="project" value="TreeGrafter"/>
</dbReference>
<dbReference type="NCBIfam" id="TIGR01026">
    <property type="entry name" value="fliI_yscN"/>
    <property type="match status" value="1"/>
</dbReference>
<dbReference type="FunFam" id="3.40.50.12240:FF:000002">
    <property type="entry name" value="Flagellum-specific ATP synthase FliI"/>
    <property type="match status" value="1"/>
</dbReference>
<dbReference type="Pfam" id="PF00006">
    <property type="entry name" value="ATP-synt_ab"/>
    <property type="match status" value="1"/>
</dbReference>
<evidence type="ECO:0000313" key="11">
    <source>
        <dbReference type="Proteomes" id="UP001301140"/>
    </source>
</evidence>
<dbReference type="InterPro" id="IPR004100">
    <property type="entry name" value="ATPase_F1/V1/A1_a/bsu_N"/>
</dbReference>
<gene>
    <name evidence="10" type="ORF">PZ740_02045</name>
</gene>
<name>A0AAP3XPG9_9PROT</name>
<evidence type="ECO:0000256" key="3">
    <source>
        <dbReference type="ARBA" id="ARBA00022490"/>
    </source>
</evidence>
<dbReference type="Proteomes" id="UP001301140">
    <property type="component" value="Unassembled WGS sequence"/>
</dbReference>
<evidence type="ECO:0000313" key="10">
    <source>
        <dbReference type="EMBL" id="MDF1585164.1"/>
    </source>
</evidence>
<evidence type="ECO:0000256" key="8">
    <source>
        <dbReference type="ARBA" id="ARBA00034006"/>
    </source>
</evidence>
<evidence type="ECO:0000256" key="5">
    <source>
        <dbReference type="ARBA" id="ARBA00022840"/>
    </source>
</evidence>
<dbReference type="RefSeq" id="WP_327787576.1">
    <property type="nucleotide sequence ID" value="NZ_JARGEQ010000013.1"/>
</dbReference>
<dbReference type="GO" id="GO:0030254">
    <property type="term" value="P:protein secretion by the type III secretion system"/>
    <property type="evidence" value="ECO:0007669"/>
    <property type="project" value="InterPro"/>
</dbReference>
<feature type="domain" description="AAA+ ATPase" evidence="9">
    <location>
        <begin position="166"/>
        <end position="348"/>
    </location>
</feature>
<keyword evidence="3" id="KW-0963">Cytoplasm</keyword>
<dbReference type="GO" id="GO:0030257">
    <property type="term" value="C:type III protein secretion system complex"/>
    <property type="evidence" value="ECO:0007669"/>
    <property type="project" value="InterPro"/>
</dbReference>
<keyword evidence="4" id="KW-0547">Nucleotide-binding</keyword>
<dbReference type="InterPro" id="IPR050053">
    <property type="entry name" value="ATPase_alpha/beta_chains"/>
</dbReference>
<dbReference type="InterPro" id="IPR020003">
    <property type="entry name" value="ATPase_a/bsu_AS"/>
</dbReference>
<sequence length="451" mass="46475">MFTDPELATLFAQIAKLDVEASGGRVIACSGAQLSATATAGGLAVGDACLVAVRGIPAAGRDLLAEVVRTEPGRVVLAPYGEPRGIATGSPVRRTGDALELRPHAGWTGRVVDALGQPLDGRGPLSPGPRAAEVMATPPPAFRRGGLGRRLTLGVRALDLFVPCCEGQRLGVFAGSGVGKSSLVSMIARQARADAIVVGLIGERGREVHEFVHQALGAEGLARSVVVVATSDAPAMLRRRAAHVTMAIAESLRDEGLRVLCLFDSLTRFAAALRELRLAAGEPPSARGYPPGVFNELARLVERAGPAGSAGSITGVFTVLVDGDDMEEPVADAVRGLLDGHVVLDRRLADKGRFPAVDVLRSLSRAAPGCYAAGERALVVQARELLAAHADMAELIQLGAYRAGSSPALDRAIALVPGIERVLAQDLDEPGGGSCPFALLNNVLGDAGGAP</sequence>
<dbReference type="Pfam" id="PF18269">
    <property type="entry name" value="T3SS_ATPase_C"/>
    <property type="match status" value="1"/>
</dbReference>
<evidence type="ECO:0000259" key="9">
    <source>
        <dbReference type="SMART" id="SM00382"/>
    </source>
</evidence>
<dbReference type="GO" id="GO:0016887">
    <property type="term" value="F:ATP hydrolysis activity"/>
    <property type="evidence" value="ECO:0007669"/>
    <property type="project" value="InterPro"/>
</dbReference>
<dbReference type="PANTHER" id="PTHR15184:SF9">
    <property type="entry name" value="SPI-1 TYPE 3 SECRETION SYSTEM ATPASE"/>
    <property type="match status" value="1"/>
</dbReference>
<protein>
    <submittedName>
        <fullName evidence="10">FliI/YscN family ATPase</fullName>
    </submittedName>
</protein>
<dbReference type="PROSITE" id="PS00152">
    <property type="entry name" value="ATPASE_ALPHA_BETA"/>
    <property type="match status" value="1"/>
</dbReference>
<organism evidence="10 11">
    <name type="scientific">Marinimicrococcus flavescens</name>
    <dbReference type="NCBI Taxonomy" id="3031815"/>
    <lineage>
        <taxon>Bacteria</taxon>
        <taxon>Pseudomonadati</taxon>
        <taxon>Pseudomonadota</taxon>
        <taxon>Alphaproteobacteria</taxon>
        <taxon>Geminicoccales</taxon>
        <taxon>Geminicoccaceae</taxon>
        <taxon>Marinimicrococcus</taxon>
    </lineage>
</organism>
<dbReference type="InterPro" id="IPR027417">
    <property type="entry name" value="P-loop_NTPase"/>
</dbReference>
<dbReference type="InterPro" id="IPR000194">
    <property type="entry name" value="ATPase_F1/V1/A1_a/bsu_nucl-bd"/>
</dbReference>
<dbReference type="GO" id="GO:0005737">
    <property type="term" value="C:cytoplasm"/>
    <property type="evidence" value="ECO:0007669"/>
    <property type="project" value="UniProtKB-SubCell"/>
</dbReference>
<keyword evidence="6" id="KW-0653">Protein transport</keyword>
<dbReference type="EMBL" id="JARGEQ010000013">
    <property type="protein sequence ID" value="MDF1585164.1"/>
    <property type="molecule type" value="Genomic_DNA"/>
</dbReference>
<dbReference type="Pfam" id="PF02874">
    <property type="entry name" value="ATP-synt_ab_N"/>
    <property type="match status" value="1"/>
</dbReference>
<dbReference type="SUPFAM" id="SSF52540">
    <property type="entry name" value="P-loop containing nucleoside triphosphate hydrolases"/>
    <property type="match status" value="1"/>
</dbReference>
<reference evidence="10 11" key="1">
    <citation type="submission" date="2023-03" db="EMBL/GenBank/DDBJ databases">
        <title>YIM 152171 draft genome.</title>
        <authorList>
            <person name="Yang Z."/>
        </authorList>
    </citation>
    <scope>NUCLEOTIDE SEQUENCE [LARGE SCALE GENOMIC DNA]</scope>
    <source>
        <strain evidence="10 11">YIM 152171</strain>
    </source>
</reference>
<keyword evidence="2" id="KW-0813">Transport</keyword>
<accession>A0AAP3XPG9</accession>
<dbReference type="GO" id="GO:0005524">
    <property type="term" value="F:ATP binding"/>
    <property type="evidence" value="ECO:0007669"/>
    <property type="project" value="UniProtKB-KW"/>
</dbReference>
<dbReference type="InterPro" id="IPR003593">
    <property type="entry name" value="AAA+_ATPase"/>
</dbReference>
<evidence type="ECO:0000256" key="4">
    <source>
        <dbReference type="ARBA" id="ARBA00022741"/>
    </source>
</evidence>
<dbReference type="Gene3D" id="3.40.50.12240">
    <property type="match status" value="1"/>
</dbReference>
<dbReference type="CDD" id="cd01136">
    <property type="entry name" value="ATPase_flagellum-secretory_path_III"/>
    <property type="match status" value="1"/>
</dbReference>
<dbReference type="GO" id="GO:0008564">
    <property type="term" value="F:protein-exporting ATPase activity"/>
    <property type="evidence" value="ECO:0007669"/>
    <property type="project" value="UniProtKB-EC"/>
</dbReference>
<evidence type="ECO:0000256" key="7">
    <source>
        <dbReference type="ARBA" id="ARBA00022967"/>
    </source>
</evidence>
<comment type="catalytic activity">
    <reaction evidence="8">
        <text>ATP + H2O + cellular proteinSide 1 = ADP + phosphate + cellular proteinSide 2.</text>
        <dbReference type="EC" id="7.4.2.8"/>
    </reaction>
</comment>
<dbReference type="InterPro" id="IPR005714">
    <property type="entry name" value="ATPase_T3SS_FliI/YscN"/>
</dbReference>
<dbReference type="InterPro" id="IPR040627">
    <property type="entry name" value="T3SS_ATPase_C"/>
</dbReference>
<keyword evidence="11" id="KW-1185">Reference proteome</keyword>
<keyword evidence="7" id="KW-1278">Translocase</keyword>